<feature type="non-terminal residue" evidence="1">
    <location>
        <position position="1"/>
    </location>
</feature>
<reference evidence="1" key="1">
    <citation type="submission" date="2023-03" db="EMBL/GenBank/DDBJ databases">
        <authorList>
            <person name="Steffen K."/>
            <person name="Cardenas P."/>
        </authorList>
    </citation>
    <scope>NUCLEOTIDE SEQUENCE</scope>
</reference>
<organism evidence="1 2">
    <name type="scientific">Geodia barretti</name>
    <name type="common">Barrett's horny sponge</name>
    <dbReference type="NCBI Taxonomy" id="519541"/>
    <lineage>
        <taxon>Eukaryota</taxon>
        <taxon>Metazoa</taxon>
        <taxon>Porifera</taxon>
        <taxon>Demospongiae</taxon>
        <taxon>Heteroscleromorpha</taxon>
        <taxon>Tetractinellida</taxon>
        <taxon>Astrophorina</taxon>
        <taxon>Geodiidae</taxon>
        <taxon>Geodia</taxon>
    </lineage>
</organism>
<dbReference type="EMBL" id="CASHTH010002099">
    <property type="protein sequence ID" value="CAI8024853.1"/>
    <property type="molecule type" value="Genomic_DNA"/>
</dbReference>
<dbReference type="Proteomes" id="UP001174909">
    <property type="component" value="Unassembled WGS sequence"/>
</dbReference>
<dbReference type="AlphaFoldDB" id="A0AA35S7F7"/>
<gene>
    <name evidence="1" type="ORF">GBAR_LOCUS14393</name>
</gene>
<evidence type="ECO:0000313" key="1">
    <source>
        <dbReference type="EMBL" id="CAI8024853.1"/>
    </source>
</evidence>
<keyword evidence="2" id="KW-1185">Reference proteome</keyword>
<feature type="non-terminal residue" evidence="1">
    <location>
        <position position="159"/>
    </location>
</feature>
<name>A0AA35S7F7_GEOBA</name>
<comment type="caution">
    <text evidence="1">The sequence shown here is derived from an EMBL/GenBank/DDBJ whole genome shotgun (WGS) entry which is preliminary data.</text>
</comment>
<sequence>HVLLVVKSSEEPLEPFQTNSFTFRGERRERKWGRGGWEMNMYNIQGGKEGKPRSGERLTIKHESTYYLLTSMKLHLIKGVGLASYQIRYIIFSQRHLGATFHRALAPGDAHAHTHALLHCSFSLSSFLLSHCQHTTSDTSHTHALLHCSFSLSSFLLSH</sequence>
<protein>
    <submittedName>
        <fullName evidence="1">Uncharacterized protein</fullName>
    </submittedName>
</protein>
<accession>A0AA35S7F7</accession>
<proteinExistence type="predicted"/>
<evidence type="ECO:0000313" key="2">
    <source>
        <dbReference type="Proteomes" id="UP001174909"/>
    </source>
</evidence>